<keyword evidence="2" id="KW-1185">Reference proteome</keyword>
<evidence type="ECO:0000313" key="2">
    <source>
        <dbReference type="Proteomes" id="UP001601058"/>
    </source>
</evidence>
<dbReference type="RefSeq" id="WP_389220071.1">
    <property type="nucleotide sequence ID" value="NZ_JBIACJ010000006.1"/>
</dbReference>
<proteinExistence type="predicted"/>
<sequence length="130" mass="15027">MKNNSGSLITSEMLSNYHQLNLKKKEIEAQLNELKLAFNQYFDMSVGKNTKGDLNIGDYKLQRQVRITEKYNQAITVNRLEELNLEDLIQKRPDEEKIKSALNLGLLKEEDLEGCKIIQSSQAIYVKHVE</sequence>
<name>A0ABW6JZF4_9BACI</name>
<dbReference type="EMBL" id="JBIACJ010000006">
    <property type="protein sequence ID" value="MFE8697231.1"/>
    <property type="molecule type" value="Genomic_DNA"/>
</dbReference>
<organism evidence="1 2">
    <name type="scientific">Cytobacillus mangrovibacter</name>
    <dbReference type="NCBI Taxonomy" id="3299024"/>
    <lineage>
        <taxon>Bacteria</taxon>
        <taxon>Bacillati</taxon>
        <taxon>Bacillota</taxon>
        <taxon>Bacilli</taxon>
        <taxon>Bacillales</taxon>
        <taxon>Bacillaceae</taxon>
        <taxon>Cytobacillus</taxon>
    </lineage>
</organism>
<dbReference type="Proteomes" id="UP001601058">
    <property type="component" value="Unassembled WGS sequence"/>
</dbReference>
<gene>
    <name evidence="1" type="ORF">ACFYKT_12875</name>
</gene>
<accession>A0ABW6JZF4</accession>
<comment type="caution">
    <text evidence="1">The sequence shown here is derived from an EMBL/GenBank/DDBJ whole genome shotgun (WGS) entry which is preliminary data.</text>
</comment>
<evidence type="ECO:0000313" key="1">
    <source>
        <dbReference type="EMBL" id="MFE8697231.1"/>
    </source>
</evidence>
<reference evidence="1 2" key="1">
    <citation type="submission" date="2024-08" db="EMBL/GenBank/DDBJ databases">
        <title>Two novel Cytobacillus novel species.</title>
        <authorList>
            <person name="Liu G."/>
        </authorList>
    </citation>
    <scope>NUCLEOTIDE SEQUENCE [LARGE SCALE GENOMIC DNA]</scope>
    <source>
        <strain evidence="1 2">FJAT-53684</strain>
    </source>
</reference>
<protein>
    <submittedName>
        <fullName evidence="1">Uncharacterized protein</fullName>
    </submittedName>
</protein>